<dbReference type="FunFam" id="1.20.1220.12:FF:000001">
    <property type="entry name" value="Malate synthase"/>
    <property type="match status" value="1"/>
</dbReference>
<keyword evidence="14" id="KW-1185">Reference proteome</keyword>
<dbReference type="Pfam" id="PF01274">
    <property type="entry name" value="MS_TIM-barrel"/>
    <property type="match status" value="1"/>
</dbReference>
<feature type="active site" description="Proton acceptor" evidence="8">
    <location>
        <position position="167"/>
    </location>
</feature>
<name>A0A7X3CSN6_9BACL</name>
<dbReference type="GO" id="GO:0006097">
    <property type="term" value="P:glyoxylate cycle"/>
    <property type="evidence" value="ECO:0007669"/>
    <property type="project" value="UniProtKB-UniPathway"/>
</dbReference>
<dbReference type="InterPro" id="IPR048356">
    <property type="entry name" value="MS_N"/>
</dbReference>
<evidence type="ECO:0000256" key="9">
    <source>
        <dbReference type="RuleBase" id="RU000555"/>
    </source>
</evidence>
<dbReference type="PANTHER" id="PTHR42902">
    <property type="entry name" value="MALATE SYNTHASE"/>
    <property type="match status" value="1"/>
</dbReference>
<evidence type="ECO:0000256" key="6">
    <source>
        <dbReference type="ARBA" id="ARBA00047918"/>
    </source>
</evidence>
<feature type="domain" description="Malate synthase N-terminal" evidence="11">
    <location>
        <begin position="11"/>
        <end position="71"/>
    </location>
</feature>
<gene>
    <name evidence="13" type="primary">aceB</name>
    <name evidence="13" type="ORF">GNP93_05750</name>
</gene>
<dbReference type="InterPro" id="IPR044856">
    <property type="entry name" value="Malate_synth_C_sf"/>
</dbReference>
<comment type="pathway">
    <text evidence="9">Carbohydrate metabolism; glyoxylate cycle; (S)-malate from isocitrate: step 2/2.</text>
</comment>
<evidence type="ECO:0000256" key="7">
    <source>
        <dbReference type="ARBA" id="ARBA00068441"/>
    </source>
</evidence>
<keyword evidence="5 9" id="KW-0808">Transferase</keyword>
<accession>A0A7X3CSN6</accession>
<dbReference type="Gene3D" id="3.20.20.360">
    <property type="entry name" value="Malate synthase, domain 3"/>
    <property type="match status" value="1"/>
</dbReference>
<dbReference type="InterPro" id="IPR001465">
    <property type="entry name" value="Malate_synthase_TIM"/>
</dbReference>
<evidence type="ECO:0000259" key="12">
    <source>
        <dbReference type="Pfam" id="PF20659"/>
    </source>
</evidence>
<comment type="catalytic activity">
    <reaction evidence="6 9">
        <text>glyoxylate + acetyl-CoA + H2O = (S)-malate + CoA + H(+)</text>
        <dbReference type="Rhea" id="RHEA:18181"/>
        <dbReference type="ChEBI" id="CHEBI:15377"/>
        <dbReference type="ChEBI" id="CHEBI:15378"/>
        <dbReference type="ChEBI" id="CHEBI:15589"/>
        <dbReference type="ChEBI" id="CHEBI:36655"/>
        <dbReference type="ChEBI" id="CHEBI:57287"/>
        <dbReference type="ChEBI" id="CHEBI:57288"/>
        <dbReference type="EC" id="2.3.3.9"/>
    </reaction>
</comment>
<dbReference type="GO" id="GO:0005737">
    <property type="term" value="C:cytoplasm"/>
    <property type="evidence" value="ECO:0007669"/>
    <property type="project" value="TreeGrafter"/>
</dbReference>
<keyword evidence="13" id="KW-0012">Acyltransferase</keyword>
<dbReference type="InterPro" id="IPR046363">
    <property type="entry name" value="MS_N_TIM-barrel_dom"/>
</dbReference>
<evidence type="ECO:0000256" key="3">
    <source>
        <dbReference type="ARBA" id="ARBA00022435"/>
    </source>
</evidence>
<dbReference type="RefSeq" id="WP_155614221.1">
    <property type="nucleotide sequence ID" value="NZ_WNZX01000003.1"/>
</dbReference>
<dbReference type="PROSITE" id="PS00510">
    <property type="entry name" value="MALATE_SYNTHASE"/>
    <property type="match status" value="1"/>
</dbReference>
<evidence type="ECO:0000313" key="13">
    <source>
        <dbReference type="EMBL" id="MUG70182.1"/>
    </source>
</evidence>
<reference evidence="13 14" key="1">
    <citation type="submission" date="2019-11" db="EMBL/GenBank/DDBJ databases">
        <title>Draft genome sequences of five Paenibacillus species of dairy origin.</title>
        <authorList>
            <person name="Olajide A.M."/>
            <person name="Chen S."/>
            <person name="Lapointe G."/>
        </authorList>
    </citation>
    <scope>NUCLEOTIDE SEQUENCE [LARGE SCALE GENOMIC DNA]</scope>
    <source>
        <strain evidence="13 14">2CS3</strain>
    </source>
</reference>
<dbReference type="FunFam" id="3.20.20.360:FF:000001">
    <property type="entry name" value="Malate synthase"/>
    <property type="match status" value="1"/>
</dbReference>
<evidence type="ECO:0000256" key="8">
    <source>
        <dbReference type="PIRSR" id="PIRSR001363-1"/>
    </source>
</evidence>
<dbReference type="Gene3D" id="1.20.1220.12">
    <property type="entry name" value="Malate synthase, domain III"/>
    <property type="match status" value="1"/>
</dbReference>
<dbReference type="EMBL" id="WNZX01000003">
    <property type="protein sequence ID" value="MUG70182.1"/>
    <property type="molecule type" value="Genomic_DNA"/>
</dbReference>
<dbReference type="EC" id="2.3.3.9" evidence="2 9"/>
<evidence type="ECO:0000256" key="1">
    <source>
        <dbReference type="ARBA" id="ARBA00006394"/>
    </source>
</evidence>
<comment type="caution">
    <text evidence="13">The sequence shown here is derived from an EMBL/GenBank/DDBJ whole genome shotgun (WGS) entry which is preliminary data.</text>
</comment>
<sequence>MAGKTLPTGIQITGEVSSPEREHILSAEALEFVAELERKFGGRRQELLRERDVRQARIDAGERPDFLPETASVREGDWSIAPVPADLQDRRVEITGPAGDRKMVINAFNSGAYVYMADFEDANSPTWDNSMDGQVNLRDAVNGTIRYRNPDGKEYRLNDKAATLKVRPRGWHLEEKHIQVDGKPISAALLDFGLFFFHNARALLQKGSGPYFYLPKMESHREARLWNDVFVHAQDALGIPQGTIKATVLIETILAAFEMDEILYELREHSAGLNCGRWDYIFSYIKKLRKQPDVILPDRGLVTMETPFMRSYSLLAIQTCHKRGAHCIGGMAAQIPVKNDPQANEEAMHKVRADKLREVKNGHDGTWVAHPGLVPVAQEVFDEHMPSENQVDRQLTDIRIAAKDLLEVPLGPITEKGVRTNVSVGLLYLEAWLRGYGAVPIHNLMEDVATAEISRAQLWQWIHHPKGVLEDGRKLTADLFRQIQYEELARIEAELGEDTLRTRKFDVASALFTQMTVSPEFEDFLTLQGYRYLD</sequence>
<dbReference type="Pfam" id="PF20659">
    <property type="entry name" value="MS_C"/>
    <property type="match status" value="1"/>
</dbReference>
<dbReference type="Proteomes" id="UP000450917">
    <property type="component" value="Unassembled WGS sequence"/>
</dbReference>
<organism evidence="13 14">
    <name type="scientific">Paenibacillus validus</name>
    <dbReference type="NCBI Taxonomy" id="44253"/>
    <lineage>
        <taxon>Bacteria</taxon>
        <taxon>Bacillati</taxon>
        <taxon>Bacillota</taxon>
        <taxon>Bacilli</taxon>
        <taxon>Bacillales</taxon>
        <taxon>Paenibacillaceae</taxon>
        <taxon>Paenibacillus</taxon>
    </lineage>
</organism>
<evidence type="ECO:0000313" key="14">
    <source>
        <dbReference type="Proteomes" id="UP000450917"/>
    </source>
</evidence>
<dbReference type="PIRSF" id="PIRSF001363">
    <property type="entry name" value="Malate_synth"/>
    <property type="match status" value="1"/>
</dbReference>
<dbReference type="InterPro" id="IPR019830">
    <property type="entry name" value="Malate_synthase_CS"/>
</dbReference>
<keyword evidence="4 9" id="KW-0816">Tricarboxylic acid cycle</keyword>
<feature type="domain" description="Malate synthase C-terminal" evidence="12">
    <location>
        <begin position="413"/>
        <end position="532"/>
    </location>
</feature>
<dbReference type="InterPro" id="IPR006252">
    <property type="entry name" value="Malate_synthA"/>
</dbReference>
<keyword evidence="3 9" id="KW-0329">Glyoxylate bypass</keyword>
<dbReference type="NCBIfam" id="TIGR01344">
    <property type="entry name" value="malate_syn_A"/>
    <property type="match status" value="1"/>
</dbReference>
<dbReference type="GO" id="GO:0006099">
    <property type="term" value="P:tricarboxylic acid cycle"/>
    <property type="evidence" value="ECO:0007669"/>
    <property type="project" value="UniProtKB-KW"/>
</dbReference>
<dbReference type="InterPro" id="IPR048355">
    <property type="entry name" value="MS_C"/>
</dbReference>
<feature type="domain" description="Malate synthase TIM barrel" evidence="10">
    <location>
        <begin position="164"/>
        <end position="407"/>
    </location>
</feature>
<dbReference type="InterPro" id="IPR011076">
    <property type="entry name" value="Malate_synth_sf"/>
</dbReference>
<feature type="active site" description="Proton donor" evidence="8">
    <location>
        <position position="447"/>
    </location>
</feature>
<evidence type="ECO:0000256" key="2">
    <source>
        <dbReference type="ARBA" id="ARBA00012636"/>
    </source>
</evidence>
<dbReference type="Pfam" id="PF20656">
    <property type="entry name" value="MS_N"/>
    <property type="match status" value="1"/>
</dbReference>
<evidence type="ECO:0000256" key="4">
    <source>
        <dbReference type="ARBA" id="ARBA00022532"/>
    </source>
</evidence>
<dbReference type="GO" id="GO:0004474">
    <property type="term" value="F:malate synthase activity"/>
    <property type="evidence" value="ECO:0007669"/>
    <property type="project" value="UniProtKB-EC"/>
</dbReference>
<evidence type="ECO:0000259" key="10">
    <source>
        <dbReference type="Pfam" id="PF01274"/>
    </source>
</evidence>
<evidence type="ECO:0000256" key="5">
    <source>
        <dbReference type="ARBA" id="ARBA00022679"/>
    </source>
</evidence>
<dbReference type="PANTHER" id="PTHR42902:SF1">
    <property type="entry name" value="MALATE SYNTHASE 1-RELATED"/>
    <property type="match status" value="1"/>
</dbReference>
<dbReference type="SUPFAM" id="SSF51645">
    <property type="entry name" value="Malate synthase G"/>
    <property type="match status" value="1"/>
</dbReference>
<comment type="similarity">
    <text evidence="1 9">Belongs to the malate synthase family.</text>
</comment>
<evidence type="ECO:0000259" key="11">
    <source>
        <dbReference type="Pfam" id="PF20656"/>
    </source>
</evidence>
<dbReference type="UniPathway" id="UPA00703">
    <property type="reaction ID" value="UER00720"/>
</dbReference>
<protein>
    <recommendedName>
        <fullName evidence="7 9">Malate synthase</fullName>
        <ecNumber evidence="2 9">2.3.3.9</ecNumber>
    </recommendedName>
</protein>
<dbReference type="AlphaFoldDB" id="A0A7X3CSN6"/>
<dbReference type="CDD" id="cd00727">
    <property type="entry name" value="malate_synt_A"/>
    <property type="match status" value="1"/>
</dbReference>
<proteinExistence type="inferred from homology"/>